<evidence type="ECO:0000256" key="2">
    <source>
        <dbReference type="ARBA" id="ARBA00009516"/>
    </source>
</evidence>
<feature type="domain" description="Phosphoribosyltransferase" evidence="16">
    <location>
        <begin position="36"/>
        <end position="238"/>
    </location>
</feature>
<dbReference type="InterPro" id="IPR005765">
    <property type="entry name" value="UPRT"/>
</dbReference>
<evidence type="ECO:0000256" key="10">
    <source>
        <dbReference type="ARBA" id="ARBA00031082"/>
    </source>
</evidence>
<keyword evidence="7 15" id="KW-0547">Nucleotide-binding</keyword>
<dbReference type="CDD" id="cd06223">
    <property type="entry name" value="PRTases_typeI"/>
    <property type="match status" value="1"/>
</dbReference>
<dbReference type="FunFam" id="3.40.50.2020:FF:000003">
    <property type="entry name" value="Uracil phosphoribosyltransferase"/>
    <property type="match status" value="1"/>
</dbReference>
<sequence length="239" mass="26556">MIFLKLFVFFCRINRSVKKSLGQQKGAEHSMGKVYVFDHPLIQHKLTYIRNEDTGTKDFRDLVDEVASLMAFEITRDLPLKEVEVKTPVQTATSKVISGKKLGIVPILRAGLGMVDGMLKLIPAAKVGHVGLYRDPETLKPVEYYVKLPSDVEEREFIVVDPMLATGGSAVEAINSLKKRGARNIRFMCLVAAPEGVEELQKHHSDVDIYIAALDEKLNEKGYIVPGLGDAGDRLYGTK</sequence>
<evidence type="ECO:0000256" key="4">
    <source>
        <dbReference type="ARBA" id="ARBA00022533"/>
    </source>
</evidence>
<feature type="binding site" evidence="15">
    <location>
        <position position="109"/>
    </location>
    <ligand>
        <name>5-phospho-alpha-D-ribose 1-diphosphate</name>
        <dbReference type="ChEBI" id="CHEBI:58017"/>
    </ligand>
</feature>
<dbReference type="GO" id="GO:0005737">
    <property type="term" value="C:cytoplasm"/>
    <property type="evidence" value="ECO:0007669"/>
    <property type="project" value="UniProtKB-ARBA"/>
</dbReference>
<evidence type="ECO:0000256" key="8">
    <source>
        <dbReference type="ARBA" id="ARBA00022842"/>
    </source>
</evidence>
<dbReference type="InterPro" id="IPR000836">
    <property type="entry name" value="PRTase_dom"/>
</dbReference>
<keyword evidence="6 15" id="KW-0808">Transferase</keyword>
<dbReference type="SUPFAM" id="SSF53271">
    <property type="entry name" value="PRTase-like"/>
    <property type="match status" value="1"/>
</dbReference>
<dbReference type="GO" id="GO:0005525">
    <property type="term" value="F:GTP binding"/>
    <property type="evidence" value="ECO:0007669"/>
    <property type="project" value="UniProtKB-KW"/>
</dbReference>
<keyword evidence="8 15" id="KW-0460">Magnesium</keyword>
<dbReference type="GO" id="GO:0004845">
    <property type="term" value="F:uracil phosphoribosyltransferase activity"/>
    <property type="evidence" value="ECO:0007669"/>
    <property type="project" value="UniProtKB-UniRule"/>
</dbReference>
<evidence type="ECO:0000256" key="7">
    <source>
        <dbReference type="ARBA" id="ARBA00022741"/>
    </source>
</evidence>
<name>A0A9P1JKU0_BACAS</name>
<evidence type="ECO:0000256" key="12">
    <source>
        <dbReference type="ARBA" id="ARBA00056901"/>
    </source>
</evidence>
<organism evidence="17 18">
    <name type="scientific">Bacillus amyloliquefaciens (strain ATCC 23350 / DSM 7 / BCRC 11601 / CCUG 28519 / NBRC 15535 / NRRL B-14393 / F)</name>
    <dbReference type="NCBI Taxonomy" id="692420"/>
    <lineage>
        <taxon>Bacteria</taxon>
        <taxon>Bacillati</taxon>
        <taxon>Bacillota</taxon>
        <taxon>Bacilli</taxon>
        <taxon>Bacillales</taxon>
        <taxon>Bacillaceae</taxon>
        <taxon>Bacillus</taxon>
        <taxon>Bacillus amyloliquefaciens group</taxon>
    </lineage>
</organism>
<comment type="similarity">
    <text evidence="2 15">Belongs to the UPRTase family.</text>
</comment>
<evidence type="ECO:0000256" key="6">
    <source>
        <dbReference type="ARBA" id="ARBA00022679"/>
    </source>
</evidence>
<protein>
    <recommendedName>
        <fullName evidence="13 15">Uracil phosphoribosyltransferase</fullName>
        <ecNumber evidence="3 15">2.4.2.9</ecNumber>
    </recommendedName>
    <alternativeName>
        <fullName evidence="10 15">UMP pyrophosphorylase</fullName>
    </alternativeName>
    <alternativeName>
        <fullName evidence="14 15">UPRTase</fullName>
    </alternativeName>
</protein>
<evidence type="ECO:0000256" key="13">
    <source>
        <dbReference type="ARBA" id="ARBA00072146"/>
    </source>
</evidence>
<accession>A0A9P1JKU0</accession>
<comment type="cofactor">
    <cofactor evidence="15">
        <name>Mg(2+)</name>
        <dbReference type="ChEBI" id="CHEBI:18420"/>
    </cofactor>
    <text evidence="15">Binds 1 Mg(2+) ion per subunit. The magnesium is bound as Mg-PRPP.</text>
</comment>
<feature type="binding site" evidence="15">
    <location>
        <position position="230"/>
    </location>
    <ligand>
        <name>5-phospho-alpha-D-ribose 1-diphosphate</name>
        <dbReference type="ChEBI" id="CHEBI:58017"/>
    </ligand>
</feature>
<dbReference type="GO" id="GO:0000287">
    <property type="term" value="F:magnesium ion binding"/>
    <property type="evidence" value="ECO:0007669"/>
    <property type="project" value="UniProtKB-UniRule"/>
</dbReference>
<feature type="binding site" evidence="15">
    <location>
        <position position="224"/>
    </location>
    <ligand>
        <name>uracil</name>
        <dbReference type="ChEBI" id="CHEBI:17568"/>
    </ligand>
</feature>
<evidence type="ECO:0000256" key="11">
    <source>
        <dbReference type="ARBA" id="ARBA00052919"/>
    </source>
</evidence>
<comment type="activity regulation">
    <text evidence="15">Allosterically activated by GTP.</text>
</comment>
<evidence type="ECO:0000259" key="16">
    <source>
        <dbReference type="Pfam" id="PF14681"/>
    </source>
</evidence>
<feature type="binding site" evidence="15">
    <location>
        <position position="134"/>
    </location>
    <ligand>
        <name>5-phospho-alpha-D-ribose 1-diphosphate</name>
        <dbReference type="ChEBI" id="CHEBI:58017"/>
    </ligand>
</feature>
<dbReference type="EMBL" id="FN597644">
    <property type="protein sequence ID" value="CBI44652.1"/>
    <property type="molecule type" value="Genomic_DNA"/>
</dbReference>
<evidence type="ECO:0000313" key="17">
    <source>
        <dbReference type="EMBL" id="CBI44652.1"/>
    </source>
</evidence>
<reference evidence="18" key="2">
    <citation type="journal article" date="2011" name="J. Biotechnol.">
        <title>Genome sequence of B. amyloliquefaciens type strain DSM7(T) reveals differences to plant-associated B. amyloliquefaciens FZB42.</title>
        <authorList>
            <person name="Ruckert C."/>
            <person name="Blom J."/>
            <person name="Chen X."/>
            <person name="Reva O."/>
            <person name="Borriss R."/>
        </authorList>
    </citation>
    <scope>NUCLEOTIDE SEQUENCE [LARGE SCALE GENOMIC DNA]</scope>
    <source>
        <strain evidence="18">DSM 7</strain>
    </source>
</reference>
<dbReference type="InterPro" id="IPR029057">
    <property type="entry name" value="PRTase-like"/>
</dbReference>
<reference evidence="17 18" key="1">
    <citation type="journal article" date="2011" name="Int. J. Syst. Evol. Microbiol.">
        <title>Relationship of Bacillus amyloliquefaciens clades associated with strains DSM 7T and FZB42T: a proposal for Bacillus amyloliquefaciens subsp. amyloliquefaciens subsp. nov. and Bacillus amyloliquefaciens subsp. plantarum subsp. nov. based on complete genome sequence comparisons.</title>
        <authorList>
            <person name="Borriss R."/>
            <person name="Chen X.H."/>
            <person name="Rueckert C."/>
            <person name="Blom J."/>
            <person name="Becker A."/>
            <person name="Baumgarth B."/>
            <person name="Fan B."/>
            <person name="Pukall R."/>
            <person name="Schumann P."/>
            <person name="Sproer C."/>
            <person name="Junge H."/>
            <person name="Vater J."/>
            <person name="Puhler A."/>
            <person name="Klenk H.P."/>
        </authorList>
    </citation>
    <scope>NUCLEOTIDE SEQUENCE [LARGE SCALE GENOMIC DNA]</scope>
    <source>
        <strain evidence="18">DSM 7</strain>
    </source>
</reference>
<keyword evidence="18" id="KW-1185">Reference proteome</keyword>
<dbReference type="HAMAP" id="MF_01218_B">
    <property type="entry name" value="Upp_B"/>
    <property type="match status" value="1"/>
</dbReference>
<evidence type="ECO:0000256" key="9">
    <source>
        <dbReference type="ARBA" id="ARBA00023134"/>
    </source>
</evidence>
<evidence type="ECO:0000256" key="15">
    <source>
        <dbReference type="HAMAP-Rule" id="MF_01218"/>
    </source>
</evidence>
<dbReference type="NCBIfam" id="TIGR01091">
    <property type="entry name" value="upp"/>
    <property type="match status" value="1"/>
</dbReference>
<dbReference type="InterPro" id="IPR034332">
    <property type="entry name" value="Upp_B"/>
</dbReference>
<evidence type="ECO:0000256" key="3">
    <source>
        <dbReference type="ARBA" id="ARBA00011894"/>
    </source>
</evidence>
<keyword evidence="4 15" id="KW-0021">Allosteric enzyme</keyword>
<dbReference type="KEGG" id="bao:BAMF_3526"/>
<dbReference type="Pfam" id="PF14681">
    <property type="entry name" value="UPRTase"/>
    <property type="match status" value="1"/>
</dbReference>
<dbReference type="AlphaFoldDB" id="A0A9P1JKU0"/>
<feature type="binding site" evidence="15">
    <location>
        <begin position="229"/>
        <end position="231"/>
    </location>
    <ligand>
        <name>uracil</name>
        <dbReference type="ChEBI" id="CHEBI:17568"/>
    </ligand>
</feature>
<evidence type="ECO:0000313" key="18">
    <source>
        <dbReference type="Proteomes" id="UP000006562"/>
    </source>
</evidence>
<dbReference type="EC" id="2.4.2.9" evidence="3 15"/>
<keyword evidence="5 15" id="KW-0328">Glycosyltransferase</keyword>
<dbReference type="PANTHER" id="PTHR32315:SF4">
    <property type="entry name" value="URACIL PHOSPHORIBOSYLTRANSFERASE, CHLOROPLASTIC"/>
    <property type="match status" value="1"/>
</dbReference>
<evidence type="ECO:0000256" key="5">
    <source>
        <dbReference type="ARBA" id="ARBA00022676"/>
    </source>
</evidence>
<feature type="binding site" evidence="15">
    <location>
        <begin position="161"/>
        <end position="169"/>
    </location>
    <ligand>
        <name>5-phospho-alpha-D-ribose 1-diphosphate</name>
        <dbReference type="ChEBI" id="CHEBI:58017"/>
    </ligand>
</feature>
<comment type="pathway">
    <text evidence="1 15">Pyrimidine metabolism; UMP biosynthesis via salvage pathway; UMP from uracil: step 1/1.</text>
</comment>
<dbReference type="GO" id="GO:0006223">
    <property type="term" value="P:uracil salvage"/>
    <property type="evidence" value="ECO:0007669"/>
    <property type="project" value="InterPro"/>
</dbReference>
<evidence type="ECO:0000256" key="1">
    <source>
        <dbReference type="ARBA" id="ARBA00005180"/>
    </source>
</evidence>
<comment type="catalytic activity">
    <reaction evidence="11 15">
        <text>UMP + diphosphate = 5-phospho-alpha-D-ribose 1-diphosphate + uracil</text>
        <dbReference type="Rhea" id="RHEA:13017"/>
        <dbReference type="ChEBI" id="CHEBI:17568"/>
        <dbReference type="ChEBI" id="CHEBI:33019"/>
        <dbReference type="ChEBI" id="CHEBI:57865"/>
        <dbReference type="ChEBI" id="CHEBI:58017"/>
        <dbReference type="EC" id="2.4.2.9"/>
    </reaction>
</comment>
<dbReference type="GO" id="GO:0044206">
    <property type="term" value="P:UMP salvage"/>
    <property type="evidence" value="ECO:0007669"/>
    <property type="project" value="UniProtKB-UniRule"/>
</dbReference>
<dbReference type="PANTHER" id="PTHR32315">
    <property type="entry name" value="ADENINE PHOSPHORIBOSYLTRANSFERASE"/>
    <property type="match status" value="1"/>
</dbReference>
<gene>
    <name evidence="15 17" type="primary">upp</name>
    <name evidence="17" type="ordered locus">BAMF_3526</name>
</gene>
<dbReference type="Proteomes" id="UP000006562">
    <property type="component" value="Chromosome"/>
</dbReference>
<comment type="function">
    <text evidence="12 15">Catalyzes the conversion of uracil and 5-phospho-alpha-D-ribose 1-diphosphate (PRPP) to UMP and diphosphate.</text>
</comment>
<dbReference type="Gene3D" id="3.40.50.2020">
    <property type="match status" value="1"/>
</dbReference>
<proteinExistence type="inferred from homology"/>
<keyword evidence="9 15" id="KW-0342">GTP-binding</keyword>
<dbReference type="NCBIfam" id="NF001097">
    <property type="entry name" value="PRK00129.1"/>
    <property type="match status" value="1"/>
</dbReference>
<evidence type="ECO:0000256" key="14">
    <source>
        <dbReference type="ARBA" id="ARBA00079807"/>
    </source>
</evidence>
<dbReference type="InterPro" id="IPR050054">
    <property type="entry name" value="UPRTase/APRTase"/>
</dbReference>